<name>A0AAV4FLF8_9GAST</name>
<comment type="caution">
    <text evidence="1">The sequence shown here is derived from an EMBL/GenBank/DDBJ whole genome shotgun (WGS) entry which is preliminary data.</text>
</comment>
<evidence type="ECO:0000313" key="1">
    <source>
        <dbReference type="EMBL" id="GFR74039.1"/>
    </source>
</evidence>
<sequence length="73" mass="8627">MVYMNTPQGPAQLKRELMDLQRSAAQMNASLVKHLKRRDRHLARQQRDCDIVTAVIQASSLKRREYHWYSSSR</sequence>
<dbReference type="EMBL" id="BMAT01000828">
    <property type="protein sequence ID" value="GFR74039.1"/>
    <property type="molecule type" value="Genomic_DNA"/>
</dbReference>
<reference evidence="1 2" key="1">
    <citation type="journal article" date="2021" name="Elife">
        <title>Chloroplast acquisition without the gene transfer in kleptoplastic sea slugs, Plakobranchus ocellatus.</title>
        <authorList>
            <person name="Maeda T."/>
            <person name="Takahashi S."/>
            <person name="Yoshida T."/>
            <person name="Shimamura S."/>
            <person name="Takaki Y."/>
            <person name="Nagai Y."/>
            <person name="Toyoda A."/>
            <person name="Suzuki Y."/>
            <person name="Arimoto A."/>
            <person name="Ishii H."/>
            <person name="Satoh N."/>
            <person name="Nishiyama T."/>
            <person name="Hasebe M."/>
            <person name="Maruyama T."/>
            <person name="Minagawa J."/>
            <person name="Obokata J."/>
            <person name="Shigenobu S."/>
        </authorList>
    </citation>
    <scope>NUCLEOTIDE SEQUENCE [LARGE SCALE GENOMIC DNA]</scope>
</reference>
<accession>A0AAV4FLF8</accession>
<gene>
    <name evidence="1" type="ORF">ElyMa_000420700</name>
</gene>
<evidence type="ECO:0000313" key="2">
    <source>
        <dbReference type="Proteomes" id="UP000762676"/>
    </source>
</evidence>
<keyword evidence="2" id="KW-1185">Reference proteome</keyword>
<proteinExistence type="predicted"/>
<dbReference type="Proteomes" id="UP000762676">
    <property type="component" value="Unassembled WGS sequence"/>
</dbReference>
<organism evidence="1 2">
    <name type="scientific">Elysia marginata</name>
    <dbReference type="NCBI Taxonomy" id="1093978"/>
    <lineage>
        <taxon>Eukaryota</taxon>
        <taxon>Metazoa</taxon>
        <taxon>Spiralia</taxon>
        <taxon>Lophotrochozoa</taxon>
        <taxon>Mollusca</taxon>
        <taxon>Gastropoda</taxon>
        <taxon>Heterobranchia</taxon>
        <taxon>Euthyneura</taxon>
        <taxon>Panpulmonata</taxon>
        <taxon>Sacoglossa</taxon>
        <taxon>Placobranchoidea</taxon>
        <taxon>Plakobranchidae</taxon>
        <taxon>Elysia</taxon>
    </lineage>
</organism>
<dbReference type="AlphaFoldDB" id="A0AAV4FLF8"/>
<protein>
    <submittedName>
        <fullName evidence="1">TBC1 domain family member 30</fullName>
    </submittedName>
</protein>